<organism evidence="8 9">
    <name type="scientific">Porites evermanni</name>
    <dbReference type="NCBI Taxonomy" id="104178"/>
    <lineage>
        <taxon>Eukaryota</taxon>
        <taxon>Metazoa</taxon>
        <taxon>Cnidaria</taxon>
        <taxon>Anthozoa</taxon>
        <taxon>Hexacorallia</taxon>
        <taxon>Scleractinia</taxon>
        <taxon>Fungiina</taxon>
        <taxon>Poritidae</taxon>
        <taxon>Porites</taxon>
    </lineage>
</organism>
<dbReference type="Pfam" id="PF12947">
    <property type="entry name" value="EGF_3"/>
    <property type="match status" value="2"/>
</dbReference>
<dbReference type="InterPro" id="IPR000152">
    <property type="entry name" value="EGF-type_Asp/Asn_hydroxyl_site"/>
</dbReference>
<keyword evidence="5" id="KW-0325">Glycoprotein</keyword>
<dbReference type="PROSITE" id="PS50026">
    <property type="entry name" value="EGF_3"/>
    <property type="match status" value="3"/>
</dbReference>
<dbReference type="InterPro" id="IPR018097">
    <property type="entry name" value="EGF_Ca-bd_CS"/>
</dbReference>
<evidence type="ECO:0000313" key="8">
    <source>
        <dbReference type="EMBL" id="CAH3180338.1"/>
    </source>
</evidence>
<reference evidence="8 9" key="1">
    <citation type="submission" date="2022-05" db="EMBL/GenBank/DDBJ databases">
        <authorList>
            <consortium name="Genoscope - CEA"/>
            <person name="William W."/>
        </authorList>
    </citation>
    <scope>NUCLEOTIDE SEQUENCE [LARGE SCALE GENOMIC DNA]</scope>
</reference>
<evidence type="ECO:0000256" key="3">
    <source>
        <dbReference type="ARBA" id="ARBA00022737"/>
    </source>
</evidence>
<feature type="domain" description="EGF-like" evidence="7">
    <location>
        <begin position="44"/>
        <end position="85"/>
    </location>
</feature>
<dbReference type="Proteomes" id="UP001159427">
    <property type="component" value="Unassembled WGS sequence"/>
</dbReference>
<dbReference type="InterPro" id="IPR024731">
    <property type="entry name" value="NELL2-like_EGF"/>
</dbReference>
<evidence type="ECO:0000313" key="9">
    <source>
        <dbReference type="Proteomes" id="UP001159427"/>
    </source>
</evidence>
<keyword evidence="9" id="KW-1185">Reference proteome</keyword>
<evidence type="ECO:0000256" key="2">
    <source>
        <dbReference type="ARBA" id="ARBA00022729"/>
    </source>
</evidence>
<gene>
    <name evidence="8" type="ORF">PEVE_00012873</name>
</gene>
<dbReference type="CDD" id="cd00054">
    <property type="entry name" value="EGF_CA"/>
    <property type="match status" value="2"/>
</dbReference>
<keyword evidence="2" id="KW-0732">Signal</keyword>
<evidence type="ECO:0000256" key="5">
    <source>
        <dbReference type="ARBA" id="ARBA00023180"/>
    </source>
</evidence>
<dbReference type="Gene3D" id="2.10.25.10">
    <property type="entry name" value="Laminin"/>
    <property type="match status" value="3"/>
</dbReference>
<dbReference type="InterPro" id="IPR001881">
    <property type="entry name" value="EGF-like_Ca-bd_dom"/>
</dbReference>
<feature type="domain" description="EGF-like" evidence="7">
    <location>
        <begin position="3"/>
        <end position="43"/>
    </location>
</feature>
<dbReference type="PANTHER" id="PTHR24042">
    <property type="entry name" value="NEL HOMOLOG"/>
    <property type="match status" value="1"/>
</dbReference>
<evidence type="ECO:0000256" key="4">
    <source>
        <dbReference type="ARBA" id="ARBA00023157"/>
    </source>
</evidence>
<feature type="domain" description="EGF-like" evidence="7">
    <location>
        <begin position="86"/>
        <end position="124"/>
    </location>
</feature>
<dbReference type="InterPro" id="IPR049883">
    <property type="entry name" value="NOTCH1_EGF-like"/>
</dbReference>
<dbReference type="SMART" id="SM00179">
    <property type="entry name" value="EGF_CA"/>
    <property type="match status" value="3"/>
</dbReference>
<proteinExistence type="predicted"/>
<dbReference type="PANTHER" id="PTHR24042:SF5">
    <property type="entry name" value="EGF-LIKE CALCIUM-BINDING DOMAIN-CONTAINING PROTEIN"/>
    <property type="match status" value="1"/>
</dbReference>
<dbReference type="SUPFAM" id="SSF57184">
    <property type="entry name" value="Growth factor receptor domain"/>
    <property type="match status" value="1"/>
</dbReference>
<dbReference type="PROSITE" id="PS00010">
    <property type="entry name" value="ASX_HYDROXYL"/>
    <property type="match status" value="3"/>
</dbReference>
<evidence type="ECO:0000259" key="7">
    <source>
        <dbReference type="PROSITE" id="PS50026"/>
    </source>
</evidence>
<accession>A0ABN8RSI7</accession>
<dbReference type="PROSITE" id="PS01187">
    <property type="entry name" value="EGF_CA"/>
    <property type="match status" value="1"/>
</dbReference>
<dbReference type="InterPro" id="IPR051586">
    <property type="entry name" value="PKC-binding_NELL"/>
</dbReference>
<keyword evidence="1 6" id="KW-0245">EGF-like domain</keyword>
<feature type="non-terminal residue" evidence="8">
    <location>
        <position position="1"/>
    </location>
</feature>
<dbReference type="SMART" id="SM00181">
    <property type="entry name" value="EGF"/>
    <property type="match status" value="3"/>
</dbReference>
<dbReference type="InterPro" id="IPR009030">
    <property type="entry name" value="Growth_fac_rcpt_cys_sf"/>
</dbReference>
<comment type="caution">
    <text evidence="8">The sequence shown here is derived from an EMBL/GenBank/DDBJ whole genome shotgun (WGS) entry which is preliminary data.</text>
</comment>
<evidence type="ECO:0000256" key="6">
    <source>
        <dbReference type="PROSITE-ProRule" id="PRU00076"/>
    </source>
</evidence>
<name>A0ABN8RSI7_9CNID</name>
<keyword evidence="3" id="KW-0677">Repeat</keyword>
<dbReference type="EMBL" id="CALNXI010001955">
    <property type="protein sequence ID" value="CAH3180338.1"/>
    <property type="molecule type" value="Genomic_DNA"/>
</dbReference>
<dbReference type="PROSITE" id="PS01186">
    <property type="entry name" value="EGF_2"/>
    <property type="match status" value="2"/>
</dbReference>
<protein>
    <recommendedName>
        <fullName evidence="7">EGF-like domain-containing protein</fullName>
    </recommendedName>
</protein>
<comment type="caution">
    <text evidence="6">Lacks conserved residue(s) required for the propagation of feature annotation.</text>
</comment>
<dbReference type="Pfam" id="PF07645">
    <property type="entry name" value="EGF_CA"/>
    <property type="match status" value="1"/>
</dbReference>
<dbReference type="InterPro" id="IPR000742">
    <property type="entry name" value="EGF"/>
</dbReference>
<sequence>CKDLDECTSRKHQCSPHAHCINTIGSFTCRCKSGYQGDGLKCEDKLECKEPSEDYCSKHAVCSNLLGSFSCQCKDGFKGNGFECEDINECDSNNNKCPPNSNCVNTNGSFTCKCQSGFTGENPHKECLAKSL</sequence>
<keyword evidence="4" id="KW-1015">Disulfide bond</keyword>
<evidence type="ECO:0000256" key="1">
    <source>
        <dbReference type="ARBA" id="ARBA00022536"/>
    </source>
</evidence>